<feature type="signal peptide" evidence="1">
    <location>
        <begin position="1"/>
        <end position="30"/>
    </location>
</feature>
<name>A0AAU7CTT7_9BACT</name>
<evidence type="ECO:0000259" key="2">
    <source>
        <dbReference type="Pfam" id="PF13144"/>
    </source>
</evidence>
<gene>
    <name evidence="3" type="ORF">P4G45_08540</name>
</gene>
<feature type="domain" description="Flagella basal body P-ring formation protein FlgA SAF" evidence="2">
    <location>
        <begin position="111"/>
        <end position="176"/>
    </location>
</feature>
<feature type="chain" id="PRO_5043997447" evidence="1">
    <location>
        <begin position="31"/>
        <end position="179"/>
    </location>
</feature>
<dbReference type="InterPro" id="IPR017585">
    <property type="entry name" value="SAF_FlgA"/>
</dbReference>
<keyword evidence="3" id="KW-0969">Cilium</keyword>
<dbReference type="EMBL" id="CP121194">
    <property type="protein sequence ID" value="XBH08547.1"/>
    <property type="molecule type" value="Genomic_DNA"/>
</dbReference>
<protein>
    <submittedName>
        <fullName evidence="3">Flagella basal body P-ring formation protein FlgA</fullName>
    </submittedName>
</protein>
<keyword evidence="3" id="KW-0282">Flagellum</keyword>
<reference evidence="3" key="1">
    <citation type="submission" date="2023-03" db="EMBL/GenBank/DDBJ databases">
        <title>Edaphobacter sp.</title>
        <authorList>
            <person name="Huber K.J."/>
            <person name="Papendorf J."/>
            <person name="Pilke C."/>
            <person name="Bunk B."/>
            <person name="Sproeer C."/>
            <person name="Pester M."/>
        </authorList>
    </citation>
    <scope>NUCLEOTIDE SEQUENCE</scope>
    <source>
        <strain evidence="3">DSM 109919</strain>
    </source>
</reference>
<evidence type="ECO:0000313" key="3">
    <source>
        <dbReference type="EMBL" id="XBH08547.1"/>
    </source>
</evidence>
<dbReference type="KEGG" id="epl:P4G45_08540"/>
<keyword evidence="3" id="KW-0966">Cell projection</keyword>
<organism evidence="3">
    <name type="scientific">Edaphobacter paludis</name>
    <dbReference type="NCBI Taxonomy" id="3035702"/>
    <lineage>
        <taxon>Bacteria</taxon>
        <taxon>Pseudomonadati</taxon>
        <taxon>Acidobacteriota</taxon>
        <taxon>Terriglobia</taxon>
        <taxon>Terriglobales</taxon>
        <taxon>Acidobacteriaceae</taxon>
        <taxon>Edaphobacter</taxon>
    </lineage>
</organism>
<accession>A0AAU7CTT7</accession>
<dbReference type="AlphaFoldDB" id="A0AAU7CTT7"/>
<sequence>MENIFNLRRRILWCGIAVLSLLGTASFAVAANCAGTPAAAARSAGAGSSLSPLPEGKGYRVASVRWDPVMRQSWATIVSCAHPERPGILLRTGDANHAEHRLSVQVREDHTPVVRAGDMVQLWRQEDLLRIEVAGVAEQSGSVGETIRVRLLRRPGSNQSIEEQLSGVVRGRADVEMQP</sequence>
<dbReference type="Gene3D" id="2.30.30.760">
    <property type="match status" value="1"/>
</dbReference>
<dbReference type="RefSeq" id="WP_348266056.1">
    <property type="nucleotide sequence ID" value="NZ_CP121194.1"/>
</dbReference>
<keyword evidence="1" id="KW-0732">Signal</keyword>
<proteinExistence type="predicted"/>
<evidence type="ECO:0000256" key="1">
    <source>
        <dbReference type="SAM" id="SignalP"/>
    </source>
</evidence>
<dbReference type="Pfam" id="PF13144">
    <property type="entry name" value="ChapFlgA"/>
    <property type="match status" value="1"/>
</dbReference>